<dbReference type="PANTHER" id="PTHR11629">
    <property type="entry name" value="VACUOLAR PROTON ATPASES"/>
    <property type="match status" value="1"/>
</dbReference>
<dbReference type="InterPro" id="IPR002490">
    <property type="entry name" value="V-ATPase_116kDa_su"/>
</dbReference>
<feature type="coiled-coil region" evidence="9">
    <location>
        <begin position="61"/>
        <end position="131"/>
    </location>
</feature>
<sequence length="448" mass="51564">MNQYDKTDYKAQSTFRSAEMCLCQIFLQSESAYACVAELGELGVVQFRDLSPDLNLFQRKYVNEVRRCDEMERKLRYLEAEINKDKIRMSYKGENPPAPEPREIIDLESTFEKLENELKEVTQNEITLRTHFLELTELKHVLEKTTIFLEGVYEPPEDQTNFPNEEGRALAARLGFVTGVIVRDKLRTFENVIWRVCRGNVFIRQAEIEDALEDPATRAKTHKSVFIIFYQGDQLKVRVVKVCEGFRATIYPCPENFSERHAMAIVVKSRIKDLNIILDQTNGHRKRVLKTAAKKIKVWYIKVRKIKSIFHTLNLLNMDVTKKGLIAECWVPCLEINNISIALRRGTEASGSSVPPILNKINTNETPPTYIHVNKFTSAFQSMIDSYGIASYREINPAPFTIISFPFLFAVMFGDIGHGLIMTLFAAWMVIKEKAIKNKINSEVIVIY</sequence>
<evidence type="ECO:0000256" key="2">
    <source>
        <dbReference type="ARBA" id="ARBA00009904"/>
    </source>
</evidence>
<comment type="similarity">
    <text evidence="2 8">Belongs to the V-ATPase 116 kDa subunit family.</text>
</comment>
<dbReference type="GO" id="GO:0007035">
    <property type="term" value="P:vacuolar acidification"/>
    <property type="evidence" value="ECO:0007669"/>
    <property type="project" value="TreeGrafter"/>
</dbReference>
<keyword evidence="5 8" id="KW-1133">Transmembrane helix</keyword>
<protein>
    <recommendedName>
        <fullName evidence="8">V-type proton ATPase subunit a</fullName>
    </recommendedName>
</protein>
<feature type="transmembrane region" description="Helical" evidence="8">
    <location>
        <begin position="407"/>
        <end position="431"/>
    </location>
</feature>
<evidence type="ECO:0000256" key="7">
    <source>
        <dbReference type="ARBA" id="ARBA00023136"/>
    </source>
</evidence>
<evidence type="ECO:0000256" key="1">
    <source>
        <dbReference type="ARBA" id="ARBA00004141"/>
    </source>
</evidence>
<evidence type="ECO:0000313" key="11">
    <source>
        <dbReference type="Proteomes" id="UP001154078"/>
    </source>
</evidence>
<evidence type="ECO:0000256" key="8">
    <source>
        <dbReference type="RuleBase" id="RU361189"/>
    </source>
</evidence>
<evidence type="ECO:0000256" key="4">
    <source>
        <dbReference type="ARBA" id="ARBA00022692"/>
    </source>
</evidence>
<evidence type="ECO:0000313" key="10">
    <source>
        <dbReference type="EMBL" id="CAH0552745.1"/>
    </source>
</evidence>
<evidence type="ECO:0000256" key="5">
    <source>
        <dbReference type="ARBA" id="ARBA00022989"/>
    </source>
</evidence>
<keyword evidence="6 8" id="KW-0406">Ion transport</keyword>
<comment type="subcellular location">
    <subcellularLocation>
        <location evidence="1">Membrane</location>
        <topology evidence="1">Multi-pass membrane protein</topology>
    </subcellularLocation>
</comment>
<dbReference type="GO" id="GO:0051117">
    <property type="term" value="F:ATPase binding"/>
    <property type="evidence" value="ECO:0007669"/>
    <property type="project" value="TreeGrafter"/>
</dbReference>
<keyword evidence="11" id="KW-1185">Reference proteome</keyword>
<evidence type="ECO:0000256" key="9">
    <source>
        <dbReference type="SAM" id="Coils"/>
    </source>
</evidence>
<name>A0A9P0B0W8_BRAAE</name>
<dbReference type="Proteomes" id="UP001154078">
    <property type="component" value="Chromosome 3"/>
</dbReference>
<proteinExistence type="inferred from homology"/>
<keyword evidence="8" id="KW-0375">Hydrogen ion transport</keyword>
<keyword evidence="3 8" id="KW-0813">Transport</keyword>
<dbReference type="OrthoDB" id="10264220at2759"/>
<evidence type="ECO:0000256" key="6">
    <source>
        <dbReference type="ARBA" id="ARBA00023065"/>
    </source>
</evidence>
<organism evidence="10 11">
    <name type="scientific">Brassicogethes aeneus</name>
    <name type="common">Rape pollen beetle</name>
    <name type="synonym">Meligethes aeneus</name>
    <dbReference type="NCBI Taxonomy" id="1431903"/>
    <lineage>
        <taxon>Eukaryota</taxon>
        <taxon>Metazoa</taxon>
        <taxon>Ecdysozoa</taxon>
        <taxon>Arthropoda</taxon>
        <taxon>Hexapoda</taxon>
        <taxon>Insecta</taxon>
        <taxon>Pterygota</taxon>
        <taxon>Neoptera</taxon>
        <taxon>Endopterygota</taxon>
        <taxon>Coleoptera</taxon>
        <taxon>Polyphaga</taxon>
        <taxon>Cucujiformia</taxon>
        <taxon>Nitidulidae</taxon>
        <taxon>Meligethinae</taxon>
        <taxon>Brassicogethes</taxon>
    </lineage>
</organism>
<comment type="caution">
    <text evidence="8">Lacks conserved residue(s) required for the propagation of feature annotation.</text>
</comment>
<dbReference type="GO" id="GO:0046961">
    <property type="term" value="F:proton-transporting ATPase activity, rotational mechanism"/>
    <property type="evidence" value="ECO:0007669"/>
    <property type="project" value="InterPro"/>
</dbReference>
<keyword evidence="9" id="KW-0175">Coiled coil</keyword>
<reference evidence="10" key="1">
    <citation type="submission" date="2021-12" db="EMBL/GenBank/DDBJ databases">
        <authorList>
            <person name="King R."/>
        </authorList>
    </citation>
    <scope>NUCLEOTIDE SEQUENCE</scope>
</reference>
<accession>A0A9P0B0W8</accession>
<keyword evidence="4 8" id="KW-0812">Transmembrane</keyword>
<dbReference type="GO" id="GO:0016471">
    <property type="term" value="C:vacuolar proton-transporting V-type ATPase complex"/>
    <property type="evidence" value="ECO:0007669"/>
    <property type="project" value="TreeGrafter"/>
</dbReference>
<evidence type="ECO:0000256" key="3">
    <source>
        <dbReference type="ARBA" id="ARBA00022448"/>
    </source>
</evidence>
<dbReference type="Pfam" id="PF01496">
    <property type="entry name" value="V_ATPase_I"/>
    <property type="match status" value="1"/>
</dbReference>
<keyword evidence="7 8" id="KW-0472">Membrane</keyword>
<dbReference type="PANTHER" id="PTHR11629:SF63">
    <property type="entry name" value="V-TYPE PROTON ATPASE SUBUNIT A"/>
    <property type="match status" value="1"/>
</dbReference>
<comment type="function">
    <text evidence="8">Essential component of the vacuolar proton pump (V-ATPase), a multimeric enzyme that catalyzes the translocation of protons across the membranes. Required for assembly and activity of the V-ATPase.</text>
</comment>
<dbReference type="AlphaFoldDB" id="A0A9P0B0W8"/>
<dbReference type="GO" id="GO:0005886">
    <property type="term" value="C:plasma membrane"/>
    <property type="evidence" value="ECO:0007669"/>
    <property type="project" value="TreeGrafter"/>
</dbReference>
<dbReference type="GO" id="GO:0033179">
    <property type="term" value="C:proton-transporting V-type ATPase, V0 domain"/>
    <property type="evidence" value="ECO:0007669"/>
    <property type="project" value="InterPro"/>
</dbReference>
<dbReference type="EMBL" id="OV121134">
    <property type="protein sequence ID" value="CAH0552745.1"/>
    <property type="molecule type" value="Genomic_DNA"/>
</dbReference>
<gene>
    <name evidence="10" type="ORF">MELIAE_LOCUS4906</name>
</gene>